<dbReference type="Gene3D" id="3.30.70.1260">
    <property type="entry name" value="bacterial protein sp0830 like"/>
    <property type="match status" value="1"/>
</dbReference>
<dbReference type="AlphaFoldDB" id="A0A239XHY2"/>
<accession>A0A239XHY2</accession>
<gene>
    <name evidence="1" type="ORF">SAMEA4504048_02102</name>
</gene>
<protein>
    <submittedName>
        <fullName evidence="1">Uncharacterized protein conserved in bacteria</fullName>
    </submittedName>
</protein>
<evidence type="ECO:0000313" key="2">
    <source>
        <dbReference type="Proteomes" id="UP000215144"/>
    </source>
</evidence>
<dbReference type="SUPFAM" id="SSF160379">
    <property type="entry name" value="SP0830-like"/>
    <property type="match status" value="1"/>
</dbReference>
<dbReference type="Proteomes" id="UP000215144">
    <property type="component" value="Chromosome 1"/>
</dbReference>
<dbReference type="KEGG" id="saco:SAME_02102"/>
<reference evidence="1 2" key="1">
    <citation type="submission" date="2017-06" db="EMBL/GenBank/DDBJ databases">
        <authorList>
            <consortium name="Pathogen Informatics"/>
        </authorList>
    </citation>
    <scope>NUCLEOTIDE SEQUENCE [LARGE SCALE GENOMIC DNA]</scope>
    <source>
        <strain evidence="1 2">NCTC11291</strain>
    </source>
</reference>
<dbReference type="EMBL" id="LT906454">
    <property type="protein sequence ID" value="SNV45916.1"/>
    <property type="molecule type" value="Genomic_DNA"/>
</dbReference>
<sequence length="118" mass="13382">MAVSCQVISLHALLSMNKQIPEWFNKDSSAKHNAIFTIDPWLPQDVIQMMPVPNPDIEKVFAGDQVIFWTCPKKAFSKSVYGKMSAKPQIYSKVTVRNGNTFEKLVAIAEDYLERFGD</sequence>
<evidence type="ECO:0000313" key="1">
    <source>
        <dbReference type="EMBL" id="SNV45916.1"/>
    </source>
</evidence>
<name>A0A239XHY2_STRAI</name>
<proteinExistence type="predicted"/>
<organism evidence="1 2">
    <name type="scientific">Streptococcus acidominimus</name>
    <dbReference type="NCBI Taxonomy" id="1326"/>
    <lineage>
        <taxon>Bacteria</taxon>
        <taxon>Bacillati</taxon>
        <taxon>Bacillota</taxon>
        <taxon>Bacilli</taxon>
        <taxon>Lactobacillales</taxon>
        <taxon>Streptococcaceae</taxon>
        <taxon>Streptococcus</taxon>
    </lineage>
</organism>